<accession>A0A6N8KWX6</accession>
<evidence type="ECO:0000256" key="7">
    <source>
        <dbReference type="ARBA" id="ARBA00023015"/>
    </source>
</evidence>
<dbReference type="InterPro" id="IPR001497">
    <property type="entry name" value="MethylDNA_cys_MeTrfase_AS"/>
</dbReference>
<dbReference type="InterPro" id="IPR008332">
    <property type="entry name" value="MethylG_MeTrfase_N"/>
</dbReference>
<dbReference type="FunFam" id="1.10.10.10:FF:000214">
    <property type="entry name" value="Methylated-DNA--protein-cysteine methyltransferase"/>
    <property type="match status" value="1"/>
</dbReference>
<dbReference type="Pfam" id="PF01035">
    <property type="entry name" value="DNA_binding_1"/>
    <property type="match status" value="1"/>
</dbReference>
<dbReference type="InterPro" id="IPR018060">
    <property type="entry name" value="HTH_AraC"/>
</dbReference>
<dbReference type="PANTHER" id="PTHR10815">
    <property type="entry name" value="METHYLATED-DNA--PROTEIN-CYSTEINE METHYLTRANSFERASE"/>
    <property type="match status" value="1"/>
</dbReference>
<dbReference type="SMART" id="SM00342">
    <property type="entry name" value="HTH_ARAC"/>
    <property type="match status" value="1"/>
</dbReference>
<dbReference type="SUPFAM" id="SSF46767">
    <property type="entry name" value="Methylated DNA-protein cysteine methyltransferase, C-terminal domain"/>
    <property type="match status" value="1"/>
</dbReference>
<dbReference type="InterPro" id="IPR036631">
    <property type="entry name" value="MGMT_N_sf"/>
</dbReference>
<dbReference type="CDD" id="cd06445">
    <property type="entry name" value="ATase"/>
    <property type="match status" value="1"/>
</dbReference>
<dbReference type="GO" id="GO:0003700">
    <property type="term" value="F:DNA-binding transcription factor activity"/>
    <property type="evidence" value="ECO:0007669"/>
    <property type="project" value="InterPro"/>
</dbReference>
<keyword evidence="6" id="KW-0227">DNA damage</keyword>
<evidence type="ECO:0000256" key="3">
    <source>
        <dbReference type="ARBA" id="ARBA00011918"/>
    </source>
</evidence>
<feature type="domain" description="HTH araC/xylS-type" evidence="11">
    <location>
        <begin position="14"/>
        <end position="112"/>
    </location>
</feature>
<keyword evidence="8" id="KW-0804">Transcription</keyword>
<dbReference type="InterPro" id="IPR014048">
    <property type="entry name" value="MethylDNA_cys_MeTrfase_DNA-bd"/>
</dbReference>
<evidence type="ECO:0000256" key="6">
    <source>
        <dbReference type="ARBA" id="ARBA00022763"/>
    </source>
</evidence>
<dbReference type="AlphaFoldDB" id="A0A6N8KWX6"/>
<dbReference type="GO" id="GO:0032259">
    <property type="term" value="P:methylation"/>
    <property type="evidence" value="ECO:0007669"/>
    <property type="project" value="UniProtKB-KW"/>
</dbReference>
<dbReference type="RefSeq" id="WP_160367889.1">
    <property type="nucleotide sequence ID" value="NZ_WSQA01000003.1"/>
</dbReference>
<dbReference type="Gene3D" id="3.30.160.70">
    <property type="entry name" value="Methylated DNA-protein cysteine methyltransferase domain"/>
    <property type="match status" value="1"/>
</dbReference>
<dbReference type="Pfam" id="PF12833">
    <property type="entry name" value="HTH_18"/>
    <property type="match status" value="1"/>
</dbReference>
<evidence type="ECO:0000313" key="12">
    <source>
        <dbReference type="EMBL" id="MVZ61239.1"/>
    </source>
</evidence>
<organism evidence="12 13">
    <name type="scientific">Sphingobacterium humi</name>
    <dbReference type="NCBI Taxonomy" id="1796905"/>
    <lineage>
        <taxon>Bacteria</taxon>
        <taxon>Pseudomonadati</taxon>
        <taxon>Bacteroidota</taxon>
        <taxon>Sphingobacteriia</taxon>
        <taxon>Sphingobacteriales</taxon>
        <taxon>Sphingobacteriaceae</taxon>
        <taxon>Sphingobacterium</taxon>
    </lineage>
</organism>
<dbReference type="Gene3D" id="1.10.10.10">
    <property type="entry name" value="Winged helix-like DNA-binding domain superfamily/Winged helix DNA-binding domain"/>
    <property type="match status" value="1"/>
</dbReference>
<dbReference type="GO" id="GO:0003908">
    <property type="term" value="F:methylated-DNA-[protein]-cysteine S-methyltransferase activity"/>
    <property type="evidence" value="ECO:0007669"/>
    <property type="project" value="UniProtKB-EC"/>
</dbReference>
<evidence type="ECO:0000256" key="8">
    <source>
        <dbReference type="ARBA" id="ARBA00023163"/>
    </source>
</evidence>
<evidence type="ECO:0000256" key="4">
    <source>
        <dbReference type="ARBA" id="ARBA00022603"/>
    </source>
</evidence>
<dbReference type="PROSITE" id="PS00374">
    <property type="entry name" value="MGMT"/>
    <property type="match status" value="1"/>
</dbReference>
<comment type="caution">
    <text evidence="12">The sequence shown here is derived from an EMBL/GenBank/DDBJ whole genome shotgun (WGS) entry which is preliminary data.</text>
</comment>
<comment type="similarity">
    <text evidence="2">Belongs to the MGMT family.</text>
</comment>
<dbReference type="SUPFAM" id="SSF46689">
    <property type="entry name" value="Homeodomain-like"/>
    <property type="match status" value="1"/>
</dbReference>
<dbReference type="GO" id="GO:0006281">
    <property type="term" value="P:DNA repair"/>
    <property type="evidence" value="ECO:0007669"/>
    <property type="project" value="UniProtKB-KW"/>
</dbReference>
<keyword evidence="7" id="KW-0805">Transcription regulation</keyword>
<dbReference type="GO" id="GO:0043565">
    <property type="term" value="F:sequence-specific DNA binding"/>
    <property type="evidence" value="ECO:0007669"/>
    <property type="project" value="InterPro"/>
</dbReference>
<dbReference type="Proteomes" id="UP000435036">
    <property type="component" value="Unassembled WGS sequence"/>
</dbReference>
<comment type="catalytic activity">
    <reaction evidence="10">
        <text>a 6-O-methyl-2'-deoxyguanosine in DNA + L-cysteinyl-[protein] = S-methyl-L-cysteinyl-[protein] + a 2'-deoxyguanosine in DNA</text>
        <dbReference type="Rhea" id="RHEA:24000"/>
        <dbReference type="Rhea" id="RHEA-COMP:10131"/>
        <dbReference type="Rhea" id="RHEA-COMP:10132"/>
        <dbReference type="Rhea" id="RHEA-COMP:11367"/>
        <dbReference type="Rhea" id="RHEA-COMP:11368"/>
        <dbReference type="ChEBI" id="CHEBI:29950"/>
        <dbReference type="ChEBI" id="CHEBI:82612"/>
        <dbReference type="ChEBI" id="CHEBI:85445"/>
        <dbReference type="ChEBI" id="CHEBI:85448"/>
        <dbReference type="EC" id="2.1.1.63"/>
    </reaction>
</comment>
<evidence type="ECO:0000256" key="2">
    <source>
        <dbReference type="ARBA" id="ARBA00008711"/>
    </source>
</evidence>
<keyword evidence="13" id="KW-1185">Reference proteome</keyword>
<dbReference type="OrthoDB" id="9802228at2"/>
<keyword evidence="4 12" id="KW-0489">Methyltransferase</keyword>
<dbReference type="InterPro" id="IPR036217">
    <property type="entry name" value="MethylDNA_cys_MeTrfase_DNAb"/>
</dbReference>
<keyword evidence="9" id="KW-0234">DNA repair</keyword>
<keyword evidence="5 12" id="KW-0808">Transferase</keyword>
<dbReference type="InterPro" id="IPR036388">
    <property type="entry name" value="WH-like_DNA-bd_sf"/>
</dbReference>
<dbReference type="Gene3D" id="1.10.10.60">
    <property type="entry name" value="Homeodomain-like"/>
    <property type="match status" value="1"/>
</dbReference>
<evidence type="ECO:0000256" key="9">
    <source>
        <dbReference type="ARBA" id="ARBA00023204"/>
    </source>
</evidence>
<evidence type="ECO:0000313" key="13">
    <source>
        <dbReference type="Proteomes" id="UP000435036"/>
    </source>
</evidence>
<dbReference type="SUPFAM" id="SSF53155">
    <property type="entry name" value="Methylated DNA-protein cysteine methyltransferase domain"/>
    <property type="match status" value="1"/>
</dbReference>
<evidence type="ECO:0000256" key="5">
    <source>
        <dbReference type="ARBA" id="ARBA00022679"/>
    </source>
</evidence>
<evidence type="ECO:0000259" key="11">
    <source>
        <dbReference type="PROSITE" id="PS01124"/>
    </source>
</evidence>
<name>A0A6N8KWX6_9SPHI</name>
<dbReference type="PANTHER" id="PTHR10815:SF13">
    <property type="entry name" value="METHYLATED-DNA--PROTEIN-CYSTEINE METHYLTRANSFERASE"/>
    <property type="match status" value="1"/>
</dbReference>
<evidence type="ECO:0000256" key="1">
    <source>
        <dbReference type="ARBA" id="ARBA00001286"/>
    </source>
</evidence>
<gene>
    <name evidence="12" type="ORF">GQF63_04320</name>
</gene>
<reference evidence="12 13" key="1">
    <citation type="submission" date="2019-12" db="EMBL/GenBank/DDBJ databases">
        <authorList>
            <person name="Dong K."/>
        </authorList>
    </citation>
    <scope>NUCLEOTIDE SEQUENCE [LARGE SCALE GENOMIC DNA]</scope>
    <source>
        <strain evidence="12 13">JCM 31225</strain>
    </source>
</reference>
<dbReference type="PROSITE" id="PS01124">
    <property type="entry name" value="HTH_ARAC_FAMILY_2"/>
    <property type="match status" value="1"/>
</dbReference>
<protein>
    <recommendedName>
        <fullName evidence="3">methylated-DNA--[protein]-cysteine S-methyltransferase</fullName>
        <ecNumber evidence="3">2.1.1.63</ecNumber>
    </recommendedName>
</protein>
<sequence>MEKTQQAINYERIAEAIQFIQDNFQQKPSLEEIAAHVHLSPYHFQRLFSEWAGTSPKKFLQFIQLDYAKRLLKQEQRTLFDTHMLTGVSSTSRLHDLFIQIEGMSPAVYKNGGAGLKIAYSFPYTPFGQCLIASTDKGICFMAFTEEKASALEQLKKQFDKASFYEEYSELQQSAMAIFDPEADHSGEPLKIHLKGSPFQLKVWEALLQIPAGKLASYGEIAQAIDHPKASRAVGTAIGQNPVAYLIPCHRVIQSSGKFGGYRWDPNRKTAIIGWEMALKEAKTSDEIS</sequence>
<dbReference type="Pfam" id="PF02870">
    <property type="entry name" value="Methyltransf_1N"/>
    <property type="match status" value="1"/>
</dbReference>
<proteinExistence type="inferred from homology"/>
<dbReference type="NCBIfam" id="TIGR00589">
    <property type="entry name" value="ogt"/>
    <property type="match status" value="1"/>
</dbReference>
<evidence type="ECO:0000256" key="10">
    <source>
        <dbReference type="ARBA" id="ARBA00049348"/>
    </source>
</evidence>
<dbReference type="InterPro" id="IPR009057">
    <property type="entry name" value="Homeodomain-like_sf"/>
</dbReference>
<dbReference type="EMBL" id="WSQA01000003">
    <property type="protein sequence ID" value="MVZ61239.1"/>
    <property type="molecule type" value="Genomic_DNA"/>
</dbReference>
<dbReference type="EC" id="2.1.1.63" evidence="3"/>
<comment type="catalytic activity">
    <reaction evidence="1">
        <text>a 4-O-methyl-thymidine in DNA + L-cysteinyl-[protein] = a thymidine in DNA + S-methyl-L-cysteinyl-[protein]</text>
        <dbReference type="Rhea" id="RHEA:53428"/>
        <dbReference type="Rhea" id="RHEA-COMP:10131"/>
        <dbReference type="Rhea" id="RHEA-COMP:10132"/>
        <dbReference type="Rhea" id="RHEA-COMP:13555"/>
        <dbReference type="Rhea" id="RHEA-COMP:13556"/>
        <dbReference type="ChEBI" id="CHEBI:29950"/>
        <dbReference type="ChEBI" id="CHEBI:82612"/>
        <dbReference type="ChEBI" id="CHEBI:137386"/>
        <dbReference type="ChEBI" id="CHEBI:137387"/>
        <dbReference type="EC" id="2.1.1.63"/>
    </reaction>
</comment>